<dbReference type="Proteomes" id="UP000319557">
    <property type="component" value="Chromosome"/>
</dbReference>
<feature type="domain" description="FecR protein" evidence="2">
    <location>
        <begin position="164"/>
        <end position="244"/>
    </location>
</feature>
<dbReference type="InterPro" id="IPR013320">
    <property type="entry name" value="ConA-like_dom_sf"/>
</dbReference>
<reference evidence="3 4" key="1">
    <citation type="submission" date="2019-02" db="EMBL/GenBank/DDBJ databases">
        <title>Deep-cultivation of Planctomycetes and their phenomic and genomic characterization uncovers novel biology.</title>
        <authorList>
            <person name="Wiegand S."/>
            <person name="Jogler M."/>
            <person name="Boedeker C."/>
            <person name="Pinto D."/>
            <person name="Vollmers J."/>
            <person name="Rivas-Marin E."/>
            <person name="Kohn T."/>
            <person name="Peeters S.H."/>
            <person name="Heuer A."/>
            <person name="Rast P."/>
            <person name="Oberbeckmann S."/>
            <person name="Bunk B."/>
            <person name="Jeske O."/>
            <person name="Meyerdierks A."/>
            <person name="Storesund J.E."/>
            <person name="Kallscheuer N."/>
            <person name="Luecker S."/>
            <person name="Lage O.M."/>
            <person name="Pohl T."/>
            <person name="Merkel B.J."/>
            <person name="Hornburger P."/>
            <person name="Mueller R.-W."/>
            <person name="Bruemmer F."/>
            <person name="Labrenz M."/>
            <person name="Spormann A.M."/>
            <person name="Op den Camp H."/>
            <person name="Overmann J."/>
            <person name="Amann R."/>
            <person name="Jetten M.S.M."/>
            <person name="Mascher T."/>
            <person name="Medema M.H."/>
            <person name="Devos D.P."/>
            <person name="Kaster A.-K."/>
            <person name="Ovreas L."/>
            <person name="Rohde M."/>
            <person name="Galperin M.Y."/>
            <person name="Jogler C."/>
        </authorList>
    </citation>
    <scope>NUCLEOTIDE SEQUENCE [LARGE SCALE GENOMIC DNA]</scope>
    <source>
        <strain evidence="3 4">EC9</strain>
    </source>
</reference>
<dbReference type="EMBL" id="CP036261">
    <property type="protein sequence ID" value="QDS86485.1"/>
    <property type="molecule type" value="Genomic_DNA"/>
</dbReference>
<name>A0A517LV30_9BACT</name>
<keyword evidence="4" id="KW-1185">Reference proteome</keyword>
<protein>
    <submittedName>
        <fullName evidence="3">FecR protein</fullName>
    </submittedName>
</protein>
<keyword evidence="1" id="KW-1133">Transmembrane helix</keyword>
<evidence type="ECO:0000313" key="3">
    <source>
        <dbReference type="EMBL" id="QDS86485.1"/>
    </source>
</evidence>
<dbReference type="RefSeq" id="WP_218934553.1">
    <property type="nucleotide sequence ID" value="NZ_CP036261.1"/>
</dbReference>
<dbReference type="Pfam" id="PF04773">
    <property type="entry name" value="FecR"/>
    <property type="match status" value="1"/>
</dbReference>
<dbReference type="PANTHER" id="PTHR30273:SF2">
    <property type="entry name" value="PROTEIN FECR"/>
    <property type="match status" value="1"/>
</dbReference>
<accession>A0A517LV30</accession>
<keyword evidence="1" id="KW-0472">Membrane</keyword>
<dbReference type="Gene3D" id="2.60.120.200">
    <property type="match status" value="1"/>
</dbReference>
<keyword evidence="1" id="KW-0812">Transmembrane</keyword>
<dbReference type="Pfam" id="PF13385">
    <property type="entry name" value="Laminin_G_3"/>
    <property type="match status" value="1"/>
</dbReference>
<dbReference type="PANTHER" id="PTHR30273">
    <property type="entry name" value="PERIPLASMIC SIGNAL SENSOR AND SIGMA FACTOR ACTIVATOR FECR-RELATED"/>
    <property type="match status" value="1"/>
</dbReference>
<gene>
    <name evidence="3" type="ORF">EC9_06470</name>
</gene>
<dbReference type="SUPFAM" id="SSF49899">
    <property type="entry name" value="Concanavalin A-like lectins/glucanases"/>
    <property type="match status" value="1"/>
</dbReference>
<dbReference type="Gene3D" id="2.60.120.1440">
    <property type="match status" value="1"/>
</dbReference>
<dbReference type="InterPro" id="IPR006860">
    <property type="entry name" value="FecR"/>
</dbReference>
<evidence type="ECO:0000313" key="4">
    <source>
        <dbReference type="Proteomes" id="UP000319557"/>
    </source>
</evidence>
<proteinExistence type="predicted"/>
<feature type="transmembrane region" description="Helical" evidence="1">
    <location>
        <begin position="77"/>
        <end position="99"/>
    </location>
</feature>
<organism evidence="3 4">
    <name type="scientific">Rosistilla ulvae</name>
    <dbReference type="NCBI Taxonomy" id="1930277"/>
    <lineage>
        <taxon>Bacteria</taxon>
        <taxon>Pseudomonadati</taxon>
        <taxon>Planctomycetota</taxon>
        <taxon>Planctomycetia</taxon>
        <taxon>Pirellulales</taxon>
        <taxon>Pirellulaceae</taxon>
        <taxon>Rosistilla</taxon>
    </lineage>
</organism>
<dbReference type="AlphaFoldDB" id="A0A517LV30"/>
<dbReference type="InterPro" id="IPR012373">
    <property type="entry name" value="Ferrdict_sens_TM"/>
</dbReference>
<evidence type="ECO:0000256" key="1">
    <source>
        <dbReference type="SAM" id="Phobius"/>
    </source>
</evidence>
<sequence length="546" mass="61513">MNNPSRWQILANAMINGTADGSDAAELSALLRNDPSRQREYLEYLDTHAALSWKFRDAEMAAEHPQPIHPTRSRGDWLPWVIAIAATFFAILSVASHLFPIRRERSSFSAVEKQNRPAEEEKILSTAQPMAMLMDQAGARFEKGRAPTGTRFQQGDYKLLEGVVHLRFTNGSDLVVQSPSEFRIESPQHFRLAAGRVRGMVPPTAKGFTIVTAEVDFVDVGTEFAVRVDDGGESMLHVFDGQVNVLRTSGELMRSVFGGESVRYQDGNLLDSEILDLDSYQTPEHIGFMRWREQRTQMLQNPGLIAWYPFVKEANGSILTNIVRSEKVPDGRIAGARWVAGRWPGKEALLFDRDSDFVQLNIPVESPEISVAAWIKSDRYENEMNAILNSNATHRGGMHFQLTRFGLPRGGIVGFNRSDYRWVGNPVPQNKWCHVVSIASFPTRKHSIYVNGSLVTESMFRGEVEEERISLAHCRLGNWLPPATMNNQPSRSFRGRIDDLAIWNRALTREEILAHVQRGRPSLLWQPENPTLNVEVPALPQAARHP</sequence>
<evidence type="ECO:0000259" key="2">
    <source>
        <dbReference type="Pfam" id="PF04773"/>
    </source>
</evidence>
<dbReference type="KEGG" id="ruv:EC9_06470"/>
<dbReference type="GO" id="GO:0016989">
    <property type="term" value="F:sigma factor antagonist activity"/>
    <property type="evidence" value="ECO:0007669"/>
    <property type="project" value="TreeGrafter"/>
</dbReference>